<dbReference type="PANTHER" id="PTHR11467:SF29">
    <property type="entry name" value="OS03G0711600 PROTEIN"/>
    <property type="match status" value="1"/>
</dbReference>
<dbReference type="GO" id="GO:0030527">
    <property type="term" value="F:structural constituent of chromatin"/>
    <property type="evidence" value="ECO:0007669"/>
    <property type="project" value="InterPro"/>
</dbReference>
<evidence type="ECO:0000256" key="1">
    <source>
        <dbReference type="ARBA" id="ARBA00004123"/>
    </source>
</evidence>
<dbReference type="SMART" id="SM00526">
    <property type="entry name" value="H15"/>
    <property type="match status" value="1"/>
</dbReference>
<keyword evidence="4" id="KW-0238">DNA-binding</keyword>
<dbReference type="CDD" id="cd00073">
    <property type="entry name" value="H15"/>
    <property type="match status" value="1"/>
</dbReference>
<dbReference type="GO" id="GO:0031492">
    <property type="term" value="F:nucleosomal DNA binding"/>
    <property type="evidence" value="ECO:0007669"/>
    <property type="project" value="TreeGrafter"/>
</dbReference>
<evidence type="ECO:0000259" key="7">
    <source>
        <dbReference type="PROSITE" id="PS51504"/>
    </source>
</evidence>
<dbReference type="InterPro" id="IPR017956">
    <property type="entry name" value="AT_hook_DNA-bd_motif"/>
</dbReference>
<dbReference type="AlphaFoldDB" id="A0AAP0WT33"/>
<comment type="caution">
    <text evidence="8">The sequence shown here is derived from an EMBL/GenBank/DDBJ whole genome shotgun (WGS) entry which is preliminary data.</text>
</comment>
<feature type="region of interest" description="Disordered" evidence="6">
    <location>
        <begin position="95"/>
        <end position="131"/>
    </location>
</feature>
<evidence type="ECO:0000256" key="4">
    <source>
        <dbReference type="ARBA" id="ARBA00023125"/>
    </source>
</evidence>
<evidence type="ECO:0000256" key="3">
    <source>
        <dbReference type="ARBA" id="ARBA00022454"/>
    </source>
</evidence>
<name>A0AAP0WT33_LIQFO</name>
<feature type="compositionally biased region" description="Low complexity" evidence="6">
    <location>
        <begin position="102"/>
        <end position="114"/>
    </location>
</feature>
<dbReference type="GO" id="GO:0045910">
    <property type="term" value="P:negative regulation of DNA recombination"/>
    <property type="evidence" value="ECO:0007669"/>
    <property type="project" value="TreeGrafter"/>
</dbReference>
<dbReference type="GO" id="GO:0000786">
    <property type="term" value="C:nucleosome"/>
    <property type="evidence" value="ECO:0007669"/>
    <property type="project" value="InterPro"/>
</dbReference>
<dbReference type="InterPro" id="IPR005818">
    <property type="entry name" value="Histone_H1/H5_H15"/>
</dbReference>
<dbReference type="SUPFAM" id="SSF46785">
    <property type="entry name" value="Winged helix' DNA-binding domain"/>
    <property type="match status" value="1"/>
</dbReference>
<dbReference type="Pfam" id="PF00538">
    <property type="entry name" value="Linker_histone"/>
    <property type="match status" value="1"/>
</dbReference>
<reference evidence="8 9" key="1">
    <citation type="journal article" date="2024" name="Plant J.">
        <title>Genome sequences and population genomics reveal climatic adaptation and genomic divergence between two closely related sweetgum species.</title>
        <authorList>
            <person name="Xu W.Q."/>
            <person name="Ren C.Q."/>
            <person name="Zhang X.Y."/>
            <person name="Comes H.P."/>
            <person name="Liu X.H."/>
            <person name="Li Y.G."/>
            <person name="Kettle C.J."/>
            <person name="Jalonen R."/>
            <person name="Gaisberger H."/>
            <person name="Ma Y.Z."/>
            <person name="Qiu Y.X."/>
        </authorList>
    </citation>
    <scope>NUCLEOTIDE SEQUENCE [LARGE SCALE GENOMIC DNA]</scope>
    <source>
        <tissue evidence="8">Leaves</tissue>
    </source>
</reference>
<gene>
    <name evidence="8" type="ORF">L1049_028207</name>
</gene>
<evidence type="ECO:0000313" key="9">
    <source>
        <dbReference type="Proteomes" id="UP001415857"/>
    </source>
</evidence>
<dbReference type="GO" id="GO:0006334">
    <property type="term" value="P:nucleosome assembly"/>
    <property type="evidence" value="ECO:0007669"/>
    <property type="project" value="InterPro"/>
</dbReference>
<dbReference type="EMBL" id="JBBPBK010000009">
    <property type="protein sequence ID" value="KAK9278634.1"/>
    <property type="molecule type" value="Genomic_DNA"/>
</dbReference>
<dbReference type="GO" id="GO:0005730">
    <property type="term" value="C:nucleolus"/>
    <property type="evidence" value="ECO:0007669"/>
    <property type="project" value="TreeGrafter"/>
</dbReference>
<feature type="compositionally biased region" description="Pro residues" evidence="6">
    <location>
        <begin position="117"/>
        <end position="129"/>
    </location>
</feature>
<evidence type="ECO:0000256" key="6">
    <source>
        <dbReference type="SAM" id="MobiDB-lite"/>
    </source>
</evidence>
<organism evidence="8 9">
    <name type="scientific">Liquidambar formosana</name>
    <name type="common">Formosan gum</name>
    <dbReference type="NCBI Taxonomy" id="63359"/>
    <lineage>
        <taxon>Eukaryota</taxon>
        <taxon>Viridiplantae</taxon>
        <taxon>Streptophyta</taxon>
        <taxon>Embryophyta</taxon>
        <taxon>Tracheophyta</taxon>
        <taxon>Spermatophyta</taxon>
        <taxon>Magnoliopsida</taxon>
        <taxon>eudicotyledons</taxon>
        <taxon>Gunneridae</taxon>
        <taxon>Pentapetalae</taxon>
        <taxon>Saxifragales</taxon>
        <taxon>Altingiaceae</taxon>
        <taxon>Liquidambar</taxon>
    </lineage>
</organism>
<dbReference type="Proteomes" id="UP001415857">
    <property type="component" value="Unassembled WGS sequence"/>
</dbReference>
<keyword evidence="9" id="KW-1185">Reference proteome</keyword>
<keyword evidence="5" id="KW-0539">Nucleus</keyword>
<comment type="subcellular location">
    <subcellularLocation>
        <location evidence="2">Chromosome</location>
    </subcellularLocation>
    <subcellularLocation>
        <location evidence="1">Nucleus</location>
    </subcellularLocation>
</comment>
<feature type="region of interest" description="Disordered" evidence="6">
    <location>
        <begin position="169"/>
        <end position="308"/>
    </location>
</feature>
<evidence type="ECO:0000256" key="5">
    <source>
        <dbReference type="ARBA" id="ARBA00023242"/>
    </source>
</evidence>
<dbReference type="PROSITE" id="PS51504">
    <property type="entry name" value="H15"/>
    <property type="match status" value="1"/>
</dbReference>
<keyword evidence="3" id="KW-0158">Chromosome</keyword>
<dbReference type="FunFam" id="1.10.10.10:FF:000637">
    <property type="entry name" value="Histone H1.2"/>
    <property type="match status" value="1"/>
</dbReference>
<evidence type="ECO:0000256" key="2">
    <source>
        <dbReference type="ARBA" id="ARBA00004286"/>
    </source>
</evidence>
<dbReference type="PRINTS" id="PR00929">
    <property type="entry name" value="ATHOOK"/>
</dbReference>
<dbReference type="Gene3D" id="1.10.10.10">
    <property type="entry name" value="Winged helix-like DNA-binding domain superfamily/Winged helix DNA-binding domain"/>
    <property type="match status" value="1"/>
</dbReference>
<feature type="compositionally biased region" description="Basic residues" evidence="6">
    <location>
        <begin position="282"/>
        <end position="308"/>
    </location>
</feature>
<dbReference type="PRINTS" id="PR00624">
    <property type="entry name" value="HISTONEH5"/>
</dbReference>
<dbReference type="InterPro" id="IPR036390">
    <property type="entry name" value="WH_DNA-bd_sf"/>
</dbReference>
<evidence type="ECO:0000313" key="8">
    <source>
        <dbReference type="EMBL" id="KAK9278634.1"/>
    </source>
</evidence>
<accession>A0AAP0WT33</accession>
<sequence>MDPLVHLPDIAEAHIAHAANPTPSHGPNHNHPPYAEMITAAITALKERNGSSRRAIAKYIEGAYTNLPPTHSALLTHHLKRLKNNGHLVMVKHSYKLPRSESSSGTGTLSLPKRGPGRPPKPQPQPQPSTEPMFVALGLVDGPTTVTKRRPGRPPKVKTISVGVDGLVLTKKSPGRPRKPKLVSGVLDPGGIKKSRGRPPKPKLMSDLLGPSGMKRGPGRPRKTQTVPMVVPYLSNLPRPRGRPKKDGASRAKAPGRPRGRPRMNLNAIADGGAGGMVSGMRRGRLPKVGGVKKPRKGTGKPVGRPRKSNALTKVEPAEPAQWMIEYGDIKNKLEYVQSRIKQAVGVLKPHLTNENAVSAVAALQELEDISTMDIATAPLQHVPVQEPVIQNPVIQNQEPH</sequence>
<dbReference type="GO" id="GO:0003690">
    <property type="term" value="F:double-stranded DNA binding"/>
    <property type="evidence" value="ECO:0007669"/>
    <property type="project" value="TreeGrafter"/>
</dbReference>
<dbReference type="SMART" id="SM00384">
    <property type="entry name" value="AT_hook"/>
    <property type="match status" value="7"/>
</dbReference>
<dbReference type="GO" id="GO:0030261">
    <property type="term" value="P:chromosome condensation"/>
    <property type="evidence" value="ECO:0007669"/>
    <property type="project" value="TreeGrafter"/>
</dbReference>
<proteinExistence type="predicted"/>
<feature type="domain" description="H15" evidence="7">
    <location>
        <begin position="30"/>
        <end position="99"/>
    </location>
</feature>
<dbReference type="InterPro" id="IPR005819">
    <property type="entry name" value="H1/H5"/>
</dbReference>
<dbReference type="PANTHER" id="PTHR11467">
    <property type="entry name" value="HISTONE H1"/>
    <property type="match status" value="1"/>
</dbReference>
<dbReference type="InterPro" id="IPR036388">
    <property type="entry name" value="WH-like_DNA-bd_sf"/>
</dbReference>
<protein>
    <recommendedName>
        <fullName evidence="7">H15 domain-containing protein</fullName>
    </recommendedName>
</protein>